<dbReference type="InterPro" id="IPR035513">
    <property type="entry name" value="Invertase/methylesterase_inhib"/>
</dbReference>
<comment type="caution">
    <text evidence="10">The sequence shown here is derived from an EMBL/GenBank/DDBJ whole genome shotgun (WGS) entry which is preliminary data.</text>
</comment>
<dbReference type="GO" id="GO:0045490">
    <property type="term" value="P:pectin catabolic process"/>
    <property type="evidence" value="ECO:0007669"/>
    <property type="project" value="UniProtKB-UniPathway"/>
</dbReference>
<dbReference type="Pfam" id="PF01535">
    <property type="entry name" value="PPR"/>
    <property type="match status" value="5"/>
</dbReference>
<dbReference type="Pfam" id="PF13041">
    <property type="entry name" value="PPR_2"/>
    <property type="match status" value="1"/>
</dbReference>
<dbReference type="InterPro" id="IPR000070">
    <property type="entry name" value="Pectinesterase_cat"/>
</dbReference>
<accession>A0A1R3FUK1</accession>
<dbReference type="SUPFAM" id="SSF101148">
    <property type="entry name" value="Plant invertase/pectin methylesterase inhibitor"/>
    <property type="match status" value="1"/>
</dbReference>
<dbReference type="GO" id="GO:0030599">
    <property type="term" value="F:pectinesterase activity"/>
    <property type="evidence" value="ECO:0007669"/>
    <property type="project" value="InterPro"/>
</dbReference>
<sequence>MQSFKFLVSSSLLAFVLILLSSPLLTSPQPQTQPQPQSPSIACRSTPYPKLCRSILSSFGSSPSDTYNYGKFTVKKCIKQAKKLSKVINNYLSHHKYAPASRLDAGAMQDCAELADLNVFYLEKISAELKSADSMTDALVDRITSLLSGVVTNQQTCFDGLVDAKSSFAGVLGEPLANMTRLYSVSLGLVTHALDRNLKKNKRKGAKTPIVLKNGFRQPLESLIQALRQTSHCKNKSTECGPIPRGQRKLVEGDGNHGILINDTVIVGRYDGDNFTTIGEAIAAAPNNSNPEDGYFVIYARQGYYPEYIVVPREKKNVMLIGEGKYKTVIAGNHNRVDGWTTFNSSTFVAHPPSPSLYCHRHRHLHHQDPHFTDTNITFQRPQSFLSQKSSLPLNHTSTKYQLPVLQQITSLCQLKQDLPLAFTLLQQNNGLHESLDSLQQKEAMGLLLQACGRHRDIETGRKVHQMVASSTLFHNDVVLNTRVITMYSMCGSPVDSRLVFDDLEGKNLFQWNAMVSGYSRNQLHEEALRTFIDLVTKTEFKPDNFTLPCVIKACGGILDVGLGQGVHGMTVKLGLLGDVFVCNALIACYGKYGHVHEAVKVFDFMSQKNLVSWNSMIRVFSENGFSRESFSLFRKMLECEESLVPDEASLVTILPVCAGEGDVKMGMVFHSLAVKLGLSQELMVNNALIDMYSKCGWLSYARTLFSKDGNKNVVSWNTMIQGFSIEGDVGGAFDLLRKMQVAKGEKANEVTILNVLPVCLEKSELLYLKELHGYSIRHSFQYDELVANSFVAAYAKCGLLCSAQNVFNGMEEKTVNSWNALIGGYAQNGAPTRALEFYLHMKNSGLEPDRFTLDWTSRRSSTSLSSNDFKWNST</sequence>
<feature type="signal peptide" evidence="8">
    <location>
        <begin position="1"/>
        <end position="28"/>
    </location>
</feature>
<evidence type="ECO:0000256" key="3">
    <source>
        <dbReference type="ARBA" id="ARBA00007786"/>
    </source>
</evidence>
<comment type="similarity">
    <text evidence="3">In the C-terminal section; belongs to the pectinesterase family.</text>
</comment>
<dbReference type="InterPro" id="IPR011050">
    <property type="entry name" value="Pectin_lyase_fold/virulence"/>
</dbReference>
<protein>
    <submittedName>
        <fullName evidence="10">Pectinesterase, catalytic</fullName>
    </submittedName>
</protein>
<dbReference type="NCBIfam" id="TIGR01614">
    <property type="entry name" value="PME_inhib"/>
    <property type="match status" value="1"/>
</dbReference>
<dbReference type="FunFam" id="1.25.40.10:FF:000344">
    <property type="entry name" value="Pentatricopeptide repeat-containing protein"/>
    <property type="match status" value="1"/>
</dbReference>
<dbReference type="AlphaFoldDB" id="A0A1R3FUK1"/>
<feature type="repeat" description="PPR" evidence="7">
    <location>
        <begin position="579"/>
        <end position="613"/>
    </location>
</feature>
<feature type="chain" id="PRO_5012684003" evidence="8">
    <location>
        <begin position="29"/>
        <end position="875"/>
    </location>
</feature>
<evidence type="ECO:0000256" key="8">
    <source>
        <dbReference type="SAM" id="SignalP"/>
    </source>
</evidence>
<evidence type="ECO:0000313" key="11">
    <source>
        <dbReference type="Proteomes" id="UP000188268"/>
    </source>
</evidence>
<dbReference type="Gene3D" id="2.160.20.10">
    <property type="entry name" value="Single-stranded right-handed beta-helix, Pectin lyase-like"/>
    <property type="match status" value="1"/>
</dbReference>
<feature type="repeat" description="PPR" evidence="7">
    <location>
        <begin position="713"/>
        <end position="747"/>
    </location>
</feature>
<keyword evidence="8" id="KW-0732">Signal</keyword>
<evidence type="ECO:0000256" key="2">
    <source>
        <dbReference type="ARBA" id="ARBA00006027"/>
    </source>
</evidence>
<evidence type="ECO:0000313" key="10">
    <source>
        <dbReference type="EMBL" id="OMO49445.1"/>
    </source>
</evidence>
<dbReference type="InterPro" id="IPR011990">
    <property type="entry name" value="TPR-like_helical_dom_sf"/>
</dbReference>
<evidence type="ECO:0000256" key="1">
    <source>
        <dbReference type="ARBA" id="ARBA00005184"/>
    </source>
</evidence>
<dbReference type="GO" id="GO:0042545">
    <property type="term" value="P:cell wall modification"/>
    <property type="evidence" value="ECO:0007669"/>
    <property type="project" value="InterPro"/>
</dbReference>
<dbReference type="OrthoDB" id="1859983at2759"/>
<dbReference type="Gramene" id="OMO49445">
    <property type="protein sequence ID" value="OMO49445"/>
    <property type="gene ID" value="CCACVL1_30999"/>
</dbReference>
<dbReference type="InterPro" id="IPR006501">
    <property type="entry name" value="Pectinesterase_inhib_dom"/>
</dbReference>
<gene>
    <name evidence="10" type="ORF">CCACVL1_30999</name>
</gene>
<dbReference type="EMBL" id="AWWV01016478">
    <property type="protein sequence ID" value="OMO49445.1"/>
    <property type="molecule type" value="Genomic_DNA"/>
</dbReference>
<comment type="pathway">
    <text evidence="1">Glycan metabolism; pectin degradation; 2-dehydro-3-deoxy-D-gluconate from pectin: step 1/5.</text>
</comment>
<dbReference type="Gene3D" id="1.25.40.10">
    <property type="entry name" value="Tetratricopeptide repeat domain"/>
    <property type="match status" value="4"/>
</dbReference>
<dbReference type="GO" id="GO:0003723">
    <property type="term" value="F:RNA binding"/>
    <property type="evidence" value="ECO:0007669"/>
    <property type="project" value="InterPro"/>
</dbReference>
<keyword evidence="5" id="KW-0378">Hydrolase</keyword>
<name>A0A1R3FUK1_COCAP</name>
<dbReference type="PROSITE" id="PS51375">
    <property type="entry name" value="PPR"/>
    <property type="match status" value="4"/>
</dbReference>
<dbReference type="PANTHER" id="PTHR24015">
    <property type="entry name" value="OS07G0578800 PROTEIN-RELATED"/>
    <property type="match status" value="1"/>
</dbReference>
<dbReference type="GO" id="GO:0009451">
    <property type="term" value="P:RNA modification"/>
    <property type="evidence" value="ECO:0007669"/>
    <property type="project" value="InterPro"/>
</dbReference>
<keyword evidence="4" id="KW-0677">Repeat</keyword>
<dbReference type="InterPro" id="IPR012334">
    <property type="entry name" value="Pectin_lyas_fold"/>
</dbReference>
<feature type="repeat" description="PPR" evidence="7">
    <location>
        <begin position="815"/>
        <end position="849"/>
    </location>
</feature>
<proteinExistence type="inferred from homology"/>
<dbReference type="Proteomes" id="UP000188268">
    <property type="component" value="Unassembled WGS sequence"/>
</dbReference>
<dbReference type="SUPFAM" id="SSF51126">
    <property type="entry name" value="Pectin lyase-like"/>
    <property type="match status" value="1"/>
</dbReference>
<dbReference type="PANTHER" id="PTHR24015:SF548">
    <property type="entry name" value="OS08G0340900 PROTEIN"/>
    <property type="match status" value="1"/>
</dbReference>
<dbReference type="Pfam" id="PF04043">
    <property type="entry name" value="PMEI"/>
    <property type="match status" value="1"/>
</dbReference>
<dbReference type="GO" id="GO:0004857">
    <property type="term" value="F:enzyme inhibitor activity"/>
    <property type="evidence" value="ECO:0007669"/>
    <property type="project" value="InterPro"/>
</dbReference>
<keyword evidence="11" id="KW-1185">Reference proteome</keyword>
<dbReference type="SMART" id="SM00856">
    <property type="entry name" value="PMEI"/>
    <property type="match status" value="1"/>
</dbReference>
<feature type="domain" description="Pectinesterase inhibitor" evidence="9">
    <location>
        <begin position="34"/>
        <end position="189"/>
    </location>
</feature>
<feature type="repeat" description="PPR" evidence="7">
    <location>
        <begin position="508"/>
        <end position="543"/>
    </location>
</feature>
<dbReference type="InterPro" id="IPR046960">
    <property type="entry name" value="PPR_At4g14850-like_plant"/>
</dbReference>
<dbReference type="InterPro" id="IPR002885">
    <property type="entry name" value="PPR_rpt"/>
</dbReference>
<evidence type="ECO:0000256" key="5">
    <source>
        <dbReference type="ARBA" id="ARBA00022801"/>
    </source>
</evidence>
<dbReference type="Gene3D" id="1.20.140.40">
    <property type="entry name" value="Invertase/pectin methylesterase inhibitor family protein"/>
    <property type="match status" value="1"/>
</dbReference>
<evidence type="ECO:0000256" key="6">
    <source>
        <dbReference type="ARBA" id="ARBA00023085"/>
    </source>
</evidence>
<dbReference type="CDD" id="cd15798">
    <property type="entry name" value="PMEI-like_3"/>
    <property type="match status" value="1"/>
</dbReference>
<reference evidence="10 11" key="1">
    <citation type="submission" date="2013-09" db="EMBL/GenBank/DDBJ databases">
        <title>Corchorus capsularis genome sequencing.</title>
        <authorList>
            <person name="Alam M."/>
            <person name="Haque M.S."/>
            <person name="Islam M.S."/>
            <person name="Emdad E.M."/>
            <person name="Islam M.M."/>
            <person name="Ahmed B."/>
            <person name="Halim A."/>
            <person name="Hossen Q.M.M."/>
            <person name="Hossain M.Z."/>
            <person name="Ahmed R."/>
            <person name="Khan M.M."/>
            <person name="Islam R."/>
            <person name="Rashid M.M."/>
            <person name="Khan S.A."/>
            <person name="Rahman M.S."/>
            <person name="Alam M."/>
        </authorList>
    </citation>
    <scope>NUCLEOTIDE SEQUENCE [LARGE SCALE GENOMIC DNA]</scope>
    <source>
        <strain evidence="11">cv. CVL-1</strain>
        <tissue evidence="10">Whole seedling</tissue>
    </source>
</reference>
<evidence type="ECO:0000256" key="7">
    <source>
        <dbReference type="PROSITE-ProRule" id="PRU00708"/>
    </source>
</evidence>
<dbReference type="NCBIfam" id="TIGR00756">
    <property type="entry name" value="PPR"/>
    <property type="match status" value="4"/>
</dbReference>
<evidence type="ECO:0000259" key="9">
    <source>
        <dbReference type="SMART" id="SM00856"/>
    </source>
</evidence>
<keyword evidence="6" id="KW-0063">Aspartyl esterase</keyword>
<comment type="similarity">
    <text evidence="2">In the N-terminal section; belongs to the PMEI family.</text>
</comment>
<evidence type="ECO:0000256" key="4">
    <source>
        <dbReference type="ARBA" id="ARBA00022737"/>
    </source>
</evidence>
<dbReference type="Pfam" id="PF01095">
    <property type="entry name" value="Pectinesterase"/>
    <property type="match status" value="1"/>
</dbReference>
<organism evidence="10 11">
    <name type="scientific">Corchorus capsularis</name>
    <name type="common">Jute</name>
    <dbReference type="NCBI Taxonomy" id="210143"/>
    <lineage>
        <taxon>Eukaryota</taxon>
        <taxon>Viridiplantae</taxon>
        <taxon>Streptophyta</taxon>
        <taxon>Embryophyta</taxon>
        <taxon>Tracheophyta</taxon>
        <taxon>Spermatophyta</taxon>
        <taxon>Magnoliopsida</taxon>
        <taxon>eudicotyledons</taxon>
        <taxon>Gunneridae</taxon>
        <taxon>Pentapetalae</taxon>
        <taxon>rosids</taxon>
        <taxon>malvids</taxon>
        <taxon>Malvales</taxon>
        <taxon>Malvaceae</taxon>
        <taxon>Grewioideae</taxon>
        <taxon>Apeibeae</taxon>
        <taxon>Corchorus</taxon>
    </lineage>
</organism>
<dbReference type="UniPathway" id="UPA00545">
    <property type="reaction ID" value="UER00823"/>
</dbReference>
<dbReference type="STRING" id="210143.A0A1R3FUK1"/>